<dbReference type="Pfam" id="PF01497">
    <property type="entry name" value="Peripla_BP_2"/>
    <property type="match status" value="1"/>
</dbReference>
<feature type="chain" id="PRO_5038446587" evidence="6">
    <location>
        <begin position="20"/>
        <end position="351"/>
    </location>
</feature>
<reference evidence="8 9" key="1">
    <citation type="submission" date="2018-03" db="EMBL/GenBank/DDBJ databases">
        <title>Genome assembly of novel Miniimonas species PCH200.</title>
        <authorList>
            <person name="Thakur V."/>
            <person name="Kumar V."/>
            <person name="Singh D."/>
        </authorList>
    </citation>
    <scope>NUCLEOTIDE SEQUENCE [LARGE SCALE GENOMIC DNA]</scope>
    <source>
        <strain evidence="8 9">PCH200</strain>
    </source>
</reference>
<evidence type="ECO:0000256" key="5">
    <source>
        <dbReference type="SAM" id="MobiDB-lite"/>
    </source>
</evidence>
<gene>
    <name evidence="8" type="ORF">C8046_15535</name>
</gene>
<comment type="caution">
    <text evidence="8">The sequence shown here is derived from an EMBL/GenBank/DDBJ whole genome shotgun (WGS) entry which is preliminary data.</text>
</comment>
<protein>
    <submittedName>
        <fullName evidence="8">Iron-siderophore ABC transporter substrate-binding protein</fullName>
    </submittedName>
</protein>
<keyword evidence="9" id="KW-1185">Reference proteome</keyword>
<dbReference type="InterPro" id="IPR051313">
    <property type="entry name" value="Bact_iron-sidero_bind"/>
</dbReference>
<dbReference type="PANTHER" id="PTHR30532">
    <property type="entry name" value="IRON III DICITRATE-BINDING PERIPLASMIC PROTEIN"/>
    <property type="match status" value="1"/>
</dbReference>
<evidence type="ECO:0000256" key="4">
    <source>
        <dbReference type="ARBA" id="ARBA00022729"/>
    </source>
</evidence>
<dbReference type="PROSITE" id="PS51257">
    <property type="entry name" value="PROKAR_LIPOPROTEIN"/>
    <property type="match status" value="1"/>
</dbReference>
<dbReference type="GO" id="GO:0030288">
    <property type="term" value="C:outer membrane-bounded periplasmic space"/>
    <property type="evidence" value="ECO:0007669"/>
    <property type="project" value="TreeGrafter"/>
</dbReference>
<keyword evidence="3" id="KW-0813">Transport</keyword>
<accession>A0A2U2A043</accession>
<proteinExistence type="inferred from homology"/>
<evidence type="ECO:0000256" key="3">
    <source>
        <dbReference type="ARBA" id="ARBA00022448"/>
    </source>
</evidence>
<dbReference type="SUPFAM" id="SSF53807">
    <property type="entry name" value="Helical backbone' metal receptor"/>
    <property type="match status" value="1"/>
</dbReference>
<evidence type="ECO:0000259" key="7">
    <source>
        <dbReference type="PROSITE" id="PS50983"/>
    </source>
</evidence>
<dbReference type="PROSITE" id="PS50983">
    <property type="entry name" value="FE_B12_PBP"/>
    <property type="match status" value="1"/>
</dbReference>
<evidence type="ECO:0000256" key="6">
    <source>
        <dbReference type="SAM" id="SignalP"/>
    </source>
</evidence>
<comment type="subcellular location">
    <subcellularLocation>
        <location evidence="1">Cell envelope</location>
    </subcellularLocation>
</comment>
<name>A0A2U2A043_9MICO</name>
<feature type="region of interest" description="Disordered" evidence="5">
    <location>
        <begin position="26"/>
        <end position="53"/>
    </location>
</feature>
<dbReference type="OrthoDB" id="1846031at2"/>
<dbReference type="Proteomes" id="UP000245166">
    <property type="component" value="Unassembled WGS sequence"/>
</dbReference>
<dbReference type="EMBL" id="PYHR01000002">
    <property type="protein sequence ID" value="PWD52598.1"/>
    <property type="molecule type" value="Genomic_DNA"/>
</dbReference>
<feature type="domain" description="Fe/B12 periplasmic-binding" evidence="7">
    <location>
        <begin position="70"/>
        <end position="347"/>
    </location>
</feature>
<organism evidence="8 9">
    <name type="scientific">Serinibacter arcticus</name>
    <dbReference type="NCBI Taxonomy" id="1655435"/>
    <lineage>
        <taxon>Bacteria</taxon>
        <taxon>Bacillati</taxon>
        <taxon>Actinomycetota</taxon>
        <taxon>Actinomycetes</taxon>
        <taxon>Micrococcales</taxon>
        <taxon>Beutenbergiaceae</taxon>
        <taxon>Serinibacter</taxon>
    </lineage>
</organism>
<keyword evidence="4 6" id="KW-0732">Signal</keyword>
<evidence type="ECO:0000256" key="1">
    <source>
        <dbReference type="ARBA" id="ARBA00004196"/>
    </source>
</evidence>
<dbReference type="PANTHER" id="PTHR30532:SF28">
    <property type="entry name" value="PETROBACTIN-BINDING PROTEIN YCLQ"/>
    <property type="match status" value="1"/>
</dbReference>
<comment type="similarity">
    <text evidence="2">Belongs to the bacterial solute-binding protein 8 family.</text>
</comment>
<evidence type="ECO:0000313" key="8">
    <source>
        <dbReference type="EMBL" id="PWD52598.1"/>
    </source>
</evidence>
<dbReference type="AlphaFoldDB" id="A0A2U2A043"/>
<evidence type="ECO:0000313" key="9">
    <source>
        <dbReference type="Proteomes" id="UP000245166"/>
    </source>
</evidence>
<sequence>MRTARRRAAVIGAAGAALALTLAGCSGGGDSEPTASETSASTEESASTDGAYPVTIDGALGSVTIEEKPERVVALGWGTDIAYSLGTVPVGVEAQPWGGDADGYTPWFREALEAGGDELPATIANTGEYDVDAIIALEPDLILAPNSGLTQEQYDQLSDFTNVVAYPEGPWLTPVDEQIEITAQALGVPEQAQELIDATDAVVADAAAANPDLANYTFTYVYLGAEAGTLDIYPQGDGRVDLLTGLGLQPDPVWADYAPTETSFVMSLGLENADQLASSDIIVTWFNDETEQATATSQPLWQSIPAVQNDAVYEVLDRGLGLATTVSTPLSVPWAIEAYVPILNETVAKAG</sequence>
<dbReference type="Gene3D" id="3.40.50.1980">
    <property type="entry name" value="Nitrogenase molybdenum iron protein domain"/>
    <property type="match status" value="2"/>
</dbReference>
<dbReference type="InterPro" id="IPR002491">
    <property type="entry name" value="ABC_transptr_periplasmic_BD"/>
</dbReference>
<dbReference type="GO" id="GO:1901678">
    <property type="term" value="P:iron coordination entity transport"/>
    <property type="evidence" value="ECO:0007669"/>
    <property type="project" value="UniProtKB-ARBA"/>
</dbReference>
<evidence type="ECO:0000256" key="2">
    <source>
        <dbReference type="ARBA" id="ARBA00008814"/>
    </source>
</evidence>
<feature type="compositionally biased region" description="Low complexity" evidence="5">
    <location>
        <begin position="31"/>
        <end position="48"/>
    </location>
</feature>
<feature type="signal peptide" evidence="6">
    <location>
        <begin position="1"/>
        <end position="19"/>
    </location>
</feature>